<reference evidence="1" key="1">
    <citation type="submission" date="2019-01" db="EMBL/GenBank/DDBJ databases">
        <title>Oenococcus sicerae UCMA17102.</title>
        <authorList>
            <person name="Cousin F.J."/>
            <person name="Le Guellec R."/>
            <person name="Cretenet M."/>
        </authorList>
    </citation>
    <scope>NUCLEOTIDE SEQUENCE</scope>
    <source>
        <strain evidence="1">UCMA17102</strain>
    </source>
</reference>
<comment type="caution">
    <text evidence="1">The sequence shown here is derived from an EMBL/GenBank/DDBJ whole genome shotgun (WGS) entry which is preliminary data.</text>
</comment>
<dbReference type="AlphaFoldDB" id="A0AAJ1RCM4"/>
<sequence length="238" mass="27163">MILPKNEVNKHIVEEPHNFMIWGKPMSGKSYLAGLFPSPLFLNTDQNAQANKYPFIQLKNEYDTVGKIKVSIIKQLDDIITALTVETHNYQTVIVDVIDDVEVLIAQAICTEAGVTSLSDIPFGKGWSAQKQAIQGFVTRLRTLPLNVIYISREITKTDEKGVETETVPSLPEKWLNIVNGNCDLVIHTQKYGERYNQKVTEQRKHYLKSKIDNKRLLQILTYISYDWAKEPEKEAAK</sequence>
<protein>
    <submittedName>
        <fullName evidence="1">NTP-binding protein</fullName>
    </submittedName>
</protein>
<evidence type="ECO:0000313" key="1">
    <source>
        <dbReference type="EMBL" id="MDN6899546.1"/>
    </source>
</evidence>
<dbReference type="RefSeq" id="WP_301710843.1">
    <property type="nucleotide sequence ID" value="NZ_SDWY01000001.1"/>
</dbReference>
<accession>A0AAJ1RCM4</accession>
<evidence type="ECO:0000313" key="2">
    <source>
        <dbReference type="Proteomes" id="UP001167919"/>
    </source>
</evidence>
<dbReference type="EMBL" id="SDWY01000001">
    <property type="protein sequence ID" value="MDN6899546.1"/>
    <property type="molecule type" value="Genomic_DNA"/>
</dbReference>
<proteinExistence type="predicted"/>
<name>A0AAJ1RCM4_9LACO</name>
<dbReference type="Pfam" id="PF13479">
    <property type="entry name" value="AAA_24"/>
    <property type="match status" value="1"/>
</dbReference>
<dbReference type="Proteomes" id="UP001167919">
    <property type="component" value="Unassembled WGS sequence"/>
</dbReference>
<organism evidence="1 2">
    <name type="scientific">Oenococcus sicerae</name>
    <dbReference type="NCBI Taxonomy" id="2203724"/>
    <lineage>
        <taxon>Bacteria</taxon>
        <taxon>Bacillati</taxon>
        <taxon>Bacillota</taxon>
        <taxon>Bacilli</taxon>
        <taxon>Lactobacillales</taxon>
        <taxon>Lactobacillaceae</taxon>
        <taxon>Oenococcus</taxon>
    </lineage>
</organism>
<gene>
    <name evidence="1" type="ORF">EVC35_00795</name>
</gene>